<dbReference type="InterPro" id="IPR004564">
    <property type="entry name" value="OM_lipoprot_carrier_LolA-like"/>
</dbReference>
<evidence type="ECO:0000256" key="7">
    <source>
        <dbReference type="ARBA" id="ARBA00022764"/>
    </source>
</evidence>
<keyword evidence="7" id="KW-0574">Periplasm</keyword>
<dbReference type="InterPro" id="IPR018323">
    <property type="entry name" value="OM_lipoprot_carrier_LolA_Pbac"/>
</dbReference>
<dbReference type="AlphaFoldDB" id="A0AB35BXY0"/>
<evidence type="ECO:0000313" key="12">
    <source>
        <dbReference type="Proteomes" id="UP000680020"/>
    </source>
</evidence>
<dbReference type="CDD" id="cd16325">
    <property type="entry name" value="LolA"/>
    <property type="match status" value="1"/>
</dbReference>
<dbReference type="RefSeq" id="WP_063455365.1">
    <property type="nucleotide sequence ID" value="NZ_CP115969.1"/>
</dbReference>
<dbReference type="NCBIfam" id="TIGR00547">
    <property type="entry name" value="lolA"/>
    <property type="match status" value="1"/>
</dbReference>
<keyword evidence="11" id="KW-0449">Lipoprotein</keyword>
<dbReference type="PANTHER" id="PTHR35869">
    <property type="entry name" value="OUTER-MEMBRANE LIPOPROTEIN CARRIER PROTEIN"/>
    <property type="match status" value="1"/>
</dbReference>
<dbReference type="PANTHER" id="PTHR35869:SF1">
    <property type="entry name" value="OUTER-MEMBRANE LIPOPROTEIN CARRIER PROTEIN"/>
    <property type="match status" value="1"/>
</dbReference>
<dbReference type="Proteomes" id="UP000680020">
    <property type="component" value="Unassembled WGS sequence"/>
</dbReference>
<feature type="chain" id="PRO_5044225462" description="Outer-membrane lipoprotein carrier protein" evidence="10">
    <location>
        <begin position="22"/>
        <end position="205"/>
    </location>
</feature>
<keyword evidence="5" id="KW-0813">Transport</keyword>
<evidence type="ECO:0000256" key="5">
    <source>
        <dbReference type="ARBA" id="ARBA00022448"/>
    </source>
</evidence>
<comment type="subcellular location">
    <subcellularLocation>
        <location evidence="1">Periplasm</location>
    </subcellularLocation>
</comment>
<dbReference type="GO" id="GO:0042597">
    <property type="term" value="C:periplasmic space"/>
    <property type="evidence" value="ECO:0007669"/>
    <property type="project" value="UniProtKB-SubCell"/>
</dbReference>
<dbReference type="GO" id="GO:0042953">
    <property type="term" value="P:lipoprotein transport"/>
    <property type="evidence" value="ECO:0007669"/>
    <property type="project" value="InterPro"/>
</dbReference>
<keyword evidence="8" id="KW-0653">Protein transport</keyword>
<evidence type="ECO:0000256" key="2">
    <source>
        <dbReference type="ARBA" id="ARBA00007615"/>
    </source>
</evidence>
<dbReference type="Pfam" id="PF03548">
    <property type="entry name" value="LolA"/>
    <property type="match status" value="1"/>
</dbReference>
<keyword evidence="6 10" id="KW-0732">Signal</keyword>
<comment type="subunit">
    <text evidence="3">Monomer.</text>
</comment>
<organism evidence="11 12">
    <name type="scientific">Wohlfahrtiimonas chitiniclastica</name>
    <dbReference type="NCBI Taxonomy" id="400946"/>
    <lineage>
        <taxon>Bacteria</taxon>
        <taxon>Pseudomonadati</taxon>
        <taxon>Pseudomonadota</taxon>
        <taxon>Gammaproteobacteria</taxon>
        <taxon>Cardiobacteriales</taxon>
        <taxon>Ignatzschineriaceae</taxon>
        <taxon>Wohlfahrtiimonas</taxon>
    </lineage>
</organism>
<keyword evidence="9" id="KW-0143">Chaperone</keyword>
<sequence>MLKTVSLWSILTASLVVPSLANEAFVVKYFNDLTSLQADFEQTVTQQKNKEISDGILQIRKKNGRDATAGFYFNYTSPFEQKIISNGQKLWHYDVDLEQVVIKNLAIFEQDSPMFMIFNDQPLNAQFAIKTLKNEQKYRLTPKKKGDVEFIEIEFKRGNISNVYAKQANGTLSLTLSDVVINQTINPNVFTLKVPKGVDVIDETK</sequence>
<protein>
    <recommendedName>
        <fullName evidence="4">Outer-membrane lipoprotein carrier protein</fullName>
    </recommendedName>
</protein>
<evidence type="ECO:0000256" key="9">
    <source>
        <dbReference type="ARBA" id="ARBA00023186"/>
    </source>
</evidence>
<proteinExistence type="inferred from homology"/>
<comment type="similarity">
    <text evidence="2">Belongs to the LolA family.</text>
</comment>
<evidence type="ECO:0000313" key="11">
    <source>
        <dbReference type="EMBL" id="MBS7825145.1"/>
    </source>
</evidence>
<evidence type="ECO:0000256" key="4">
    <source>
        <dbReference type="ARBA" id="ARBA00014035"/>
    </source>
</evidence>
<evidence type="ECO:0000256" key="1">
    <source>
        <dbReference type="ARBA" id="ARBA00004418"/>
    </source>
</evidence>
<dbReference type="InterPro" id="IPR029046">
    <property type="entry name" value="LolA/LolB/LppX"/>
</dbReference>
<evidence type="ECO:0000256" key="6">
    <source>
        <dbReference type="ARBA" id="ARBA00022729"/>
    </source>
</evidence>
<evidence type="ECO:0000256" key="10">
    <source>
        <dbReference type="SAM" id="SignalP"/>
    </source>
</evidence>
<gene>
    <name evidence="11" type="primary">lolA</name>
    <name evidence="11" type="ORF">J7561_08010</name>
</gene>
<accession>A0AB35BXY0</accession>
<dbReference type="Gene3D" id="2.50.20.10">
    <property type="entry name" value="Lipoprotein localisation LolA/LolB/LppX"/>
    <property type="match status" value="1"/>
</dbReference>
<name>A0AB35BXY0_9GAMM</name>
<comment type="caution">
    <text evidence="11">The sequence shown here is derived from an EMBL/GenBank/DDBJ whole genome shotgun (WGS) entry which is preliminary data.</text>
</comment>
<evidence type="ECO:0000256" key="3">
    <source>
        <dbReference type="ARBA" id="ARBA00011245"/>
    </source>
</evidence>
<reference evidence="11" key="1">
    <citation type="submission" date="2021-03" db="EMBL/GenBank/DDBJ databases">
        <title>Identification and antibiotic profiling of Wohlfahrtiimonas chitiniclastica, an underestimated human pathogen.</title>
        <authorList>
            <person name="Kopf A."/>
            <person name="Bunk B."/>
            <person name="Coldewey S."/>
            <person name="Gunzer F."/>
            <person name="Riedel T."/>
            <person name="Schroettner P."/>
        </authorList>
    </citation>
    <scope>NUCLEOTIDE SEQUENCE</scope>
    <source>
        <strain evidence="11">DSM 100917</strain>
    </source>
</reference>
<evidence type="ECO:0000256" key="8">
    <source>
        <dbReference type="ARBA" id="ARBA00022927"/>
    </source>
</evidence>
<dbReference type="SUPFAM" id="SSF89392">
    <property type="entry name" value="Prokaryotic lipoproteins and lipoprotein localization factors"/>
    <property type="match status" value="1"/>
</dbReference>
<dbReference type="EMBL" id="JAGIBU010000007">
    <property type="protein sequence ID" value="MBS7825145.1"/>
    <property type="molecule type" value="Genomic_DNA"/>
</dbReference>
<feature type="signal peptide" evidence="10">
    <location>
        <begin position="1"/>
        <end position="21"/>
    </location>
</feature>